<feature type="transmembrane region" description="Helical" evidence="5">
    <location>
        <begin position="103"/>
        <end position="122"/>
    </location>
</feature>
<feature type="transmembrane region" description="Helical" evidence="5">
    <location>
        <begin position="287"/>
        <end position="304"/>
    </location>
</feature>
<dbReference type="PANTHER" id="PTHR23507:SF1">
    <property type="entry name" value="FI18259P1-RELATED"/>
    <property type="match status" value="1"/>
</dbReference>
<name>A0A7M5TZU8_9CNID</name>
<feature type="transmembrane region" description="Helical" evidence="5">
    <location>
        <begin position="371"/>
        <end position="392"/>
    </location>
</feature>
<evidence type="ECO:0000313" key="6">
    <source>
        <dbReference type="EnsemblMetazoa" id="CLYHEMP004313.1"/>
    </source>
</evidence>
<evidence type="ECO:0000256" key="3">
    <source>
        <dbReference type="ARBA" id="ARBA00022989"/>
    </source>
</evidence>
<feature type="transmembrane region" description="Helical" evidence="5">
    <location>
        <begin position="134"/>
        <end position="154"/>
    </location>
</feature>
<dbReference type="PANTHER" id="PTHR23507">
    <property type="entry name" value="ZGC:174356"/>
    <property type="match status" value="1"/>
</dbReference>
<feature type="transmembrane region" description="Helical" evidence="5">
    <location>
        <begin position="412"/>
        <end position="434"/>
    </location>
</feature>
<proteinExistence type="predicted"/>
<dbReference type="InterPro" id="IPR011701">
    <property type="entry name" value="MFS"/>
</dbReference>
<dbReference type="Proteomes" id="UP000594262">
    <property type="component" value="Unplaced"/>
</dbReference>
<evidence type="ECO:0000256" key="4">
    <source>
        <dbReference type="ARBA" id="ARBA00023136"/>
    </source>
</evidence>
<keyword evidence="7" id="KW-1185">Reference proteome</keyword>
<evidence type="ECO:0000256" key="5">
    <source>
        <dbReference type="SAM" id="Phobius"/>
    </source>
</evidence>
<feature type="transmembrane region" description="Helical" evidence="5">
    <location>
        <begin position="324"/>
        <end position="342"/>
    </location>
</feature>
<sequence length="486" mass="55588">MKLKLLLDMKEMRKLKGLQNKNENLRQTSLYESFGHLPELVLFFASLGSHISGSACHYYKYFYFSERRNFQFDFRNHKQTCAKHLNTTQSKQQTMVQSDMSSFQIIDIYFGMVPTILACLFLGPISDRVGRKPIIKIGLIGMILTQIMHLAVIHMDWPIWVFYLVTLMRSISGGELGIRIAAMAYVVDICKETKSLAWKLATLQCVELLGAMISSYTSGPLIQNTGFQFPIMLSLALQITPMVYTVCFLKESYKMCEKDRLPAKEILKQPLHLITVFTKQRKTRKELYLLFAVFIMLSETTHAFDSGGALFLLGQPFCMPPNLLSYLHGMKITLSVTGLLFSTKLLAKYLSSLTLCLVSIFVTIIDRSSMVVIETTLMVFLFGGLRFFEGWYSPILRSFISSSVNEAEQGSILCLLSIMVTILTSITKTIFLTLYTKLLQHGKVRWFFVLTSPLIIMATPLLIYFWLVKKKREKSEKEFGNKEIKD</sequence>
<protein>
    <recommendedName>
        <fullName evidence="8">Proton-coupled folate transporter</fullName>
    </recommendedName>
</protein>
<dbReference type="GO" id="GO:0016020">
    <property type="term" value="C:membrane"/>
    <property type="evidence" value="ECO:0007669"/>
    <property type="project" value="UniProtKB-SubCell"/>
</dbReference>
<keyword evidence="4 5" id="KW-0472">Membrane</keyword>
<dbReference type="Pfam" id="PF07690">
    <property type="entry name" value="MFS_1"/>
    <property type="match status" value="1"/>
</dbReference>
<dbReference type="EnsemblMetazoa" id="CLYHEMT004313.1">
    <property type="protein sequence ID" value="CLYHEMP004313.1"/>
    <property type="gene ID" value="CLYHEMG004313"/>
</dbReference>
<organism evidence="6 7">
    <name type="scientific">Clytia hemisphaerica</name>
    <dbReference type="NCBI Taxonomy" id="252671"/>
    <lineage>
        <taxon>Eukaryota</taxon>
        <taxon>Metazoa</taxon>
        <taxon>Cnidaria</taxon>
        <taxon>Hydrozoa</taxon>
        <taxon>Hydroidolina</taxon>
        <taxon>Leptothecata</taxon>
        <taxon>Obeliida</taxon>
        <taxon>Clytiidae</taxon>
        <taxon>Clytia</taxon>
    </lineage>
</organism>
<evidence type="ECO:0008006" key="8">
    <source>
        <dbReference type="Google" id="ProtNLM"/>
    </source>
</evidence>
<keyword evidence="2 5" id="KW-0812">Transmembrane</keyword>
<feature type="transmembrane region" description="Helical" evidence="5">
    <location>
        <begin position="349"/>
        <end position="365"/>
    </location>
</feature>
<dbReference type="OrthoDB" id="3026777at2759"/>
<reference evidence="6" key="1">
    <citation type="submission" date="2021-01" db="UniProtKB">
        <authorList>
            <consortium name="EnsemblMetazoa"/>
        </authorList>
    </citation>
    <scope>IDENTIFICATION</scope>
</reference>
<dbReference type="GeneID" id="136810206"/>
<evidence type="ECO:0000256" key="1">
    <source>
        <dbReference type="ARBA" id="ARBA00004141"/>
    </source>
</evidence>
<dbReference type="Gene3D" id="1.20.1250.20">
    <property type="entry name" value="MFS general substrate transporter like domains"/>
    <property type="match status" value="1"/>
</dbReference>
<dbReference type="AlphaFoldDB" id="A0A7M5TZU8"/>
<dbReference type="SUPFAM" id="SSF103473">
    <property type="entry name" value="MFS general substrate transporter"/>
    <property type="match status" value="1"/>
</dbReference>
<feature type="transmembrane region" description="Helical" evidence="5">
    <location>
        <begin position="446"/>
        <end position="467"/>
    </location>
</feature>
<keyword evidence="3 5" id="KW-1133">Transmembrane helix</keyword>
<accession>A0A7M5TZU8</accession>
<feature type="transmembrane region" description="Helical" evidence="5">
    <location>
        <begin position="229"/>
        <end position="249"/>
    </location>
</feature>
<dbReference type="RefSeq" id="XP_066922877.1">
    <property type="nucleotide sequence ID" value="XM_067066776.1"/>
</dbReference>
<dbReference type="GO" id="GO:0022857">
    <property type="term" value="F:transmembrane transporter activity"/>
    <property type="evidence" value="ECO:0007669"/>
    <property type="project" value="InterPro"/>
</dbReference>
<dbReference type="InterPro" id="IPR036259">
    <property type="entry name" value="MFS_trans_sf"/>
</dbReference>
<evidence type="ECO:0000256" key="2">
    <source>
        <dbReference type="ARBA" id="ARBA00022692"/>
    </source>
</evidence>
<comment type="subcellular location">
    <subcellularLocation>
        <location evidence="1">Membrane</location>
        <topology evidence="1">Multi-pass membrane protein</topology>
    </subcellularLocation>
</comment>
<evidence type="ECO:0000313" key="7">
    <source>
        <dbReference type="Proteomes" id="UP000594262"/>
    </source>
</evidence>